<accession>A0A158GQQ6</accession>
<protein>
    <recommendedName>
        <fullName evidence="4">DUF3455 domain-containing protein</fullName>
    </recommendedName>
</protein>
<sequence length="167" mass="17630">MNGLSRTMHALSGVTFMIVACGAGAQAASVDLPDAQPLLRTTASGEQIYSCEYGADRVLGWVFKAPRATLSDESGAPVIEHGAGPSWQAGDGSRIEGRVLAQRPSKTANSVPELLLETRSTGTPGLLASVHRVQRVNTIGGVKPQTSCTQEHELAGSPYTATYIFYR</sequence>
<dbReference type="RefSeq" id="WP_053570143.1">
    <property type="nucleotide sequence ID" value="NZ_FCNY02000005.1"/>
</dbReference>
<evidence type="ECO:0000313" key="3">
    <source>
        <dbReference type="Proteomes" id="UP000054740"/>
    </source>
</evidence>
<dbReference type="AlphaFoldDB" id="A0A158GQQ6"/>
<keyword evidence="3" id="KW-1185">Reference proteome</keyword>
<reference evidence="3" key="1">
    <citation type="submission" date="2016-01" db="EMBL/GenBank/DDBJ databases">
        <authorList>
            <person name="Peeters C."/>
        </authorList>
    </citation>
    <scope>NUCLEOTIDE SEQUENCE [LARGE SCALE GENOMIC DNA]</scope>
</reference>
<proteinExistence type="predicted"/>
<dbReference type="Proteomes" id="UP000054740">
    <property type="component" value="Unassembled WGS sequence"/>
</dbReference>
<evidence type="ECO:0008006" key="4">
    <source>
        <dbReference type="Google" id="ProtNLM"/>
    </source>
</evidence>
<keyword evidence="1" id="KW-0732">Signal</keyword>
<dbReference type="PANTHER" id="PTHR35567:SF1">
    <property type="entry name" value="CONSERVED FUNGAL PROTEIN (AFU_ORTHOLOGUE AFUA_1G14230)"/>
    <property type="match status" value="1"/>
</dbReference>
<name>A0A158GQQ6_CABCO</name>
<gene>
    <name evidence="2" type="ORF">AWB70_02354</name>
</gene>
<feature type="chain" id="PRO_5011116702" description="DUF3455 domain-containing protein" evidence="1">
    <location>
        <begin position="28"/>
        <end position="167"/>
    </location>
</feature>
<feature type="signal peptide" evidence="1">
    <location>
        <begin position="1"/>
        <end position="27"/>
    </location>
</feature>
<evidence type="ECO:0000256" key="1">
    <source>
        <dbReference type="SAM" id="SignalP"/>
    </source>
</evidence>
<dbReference type="InterPro" id="IPR021851">
    <property type="entry name" value="DUF3455"/>
</dbReference>
<organism evidence="2 3">
    <name type="scientific">Caballeronia cordobensis</name>
    <name type="common">Burkholderia cordobensis</name>
    <dbReference type="NCBI Taxonomy" id="1353886"/>
    <lineage>
        <taxon>Bacteria</taxon>
        <taxon>Pseudomonadati</taxon>
        <taxon>Pseudomonadota</taxon>
        <taxon>Betaproteobacteria</taxon>
        <taxon>Burkholderiales</taxon>
        <taxon>Burkholderiaceae</taxon>
        <taxon>Caballeronia</taxon>
    </lineage>
</organism>
<dbReference type="EMBL" id="FCNY02000005">
    <property type="protein sequence ID" value="SAL34418.1"/>
    <property type="molecule type" value="Genomic_DNA"/>
</dbReference>
<dbReference type="PANTHER" id="PTHR35567">
    <property type="entry name" value="MALATE DEHYDROGENASE (AFU_ORTHOLOGUE AFUA_2G13800)"/>
    <property type="match status" value="1"/>
</dbReference>
<evidence type="ECO:0000313" key="2">
    <source>
        <dbReference type="EMBL" id="SAL34418.1"/>
    </source>
</evidence>
<dbReference type="PROSITE" id="PS51257">
    <property type="entry name" value="PROKAR_LIPOPROTEIN"/>
    <property type="match status" value="1"/>
</dbReference>
<dbReference type="Pfam" id="PF11937">
    <property type="entry name" value="DUF3455"/>
    <property type="match status" value="2"/>
</dbReference>